<name>A0A3N4K6Z9_9PEZI</name>
<organism evidence="1 2">
    <name type="scientific">Morchella conica CCBAS932</name>
    <dbReference type="NCBI Taxonomy" id="1392247"/>
    <lineage>
        <taxon>Eukaryota</taxon>
        <taxon>Fungi</taxon>
        <taxon>Dikarya</taxon>
        <taxon>Ascomycota</taxon>
        <taxon>Pezizomycotina</taxon>
        <taxon>Pezizomycetes</taxon>
        <taxon>Pezizales</taxon>
        <taxon>Morchellaceae</taxon>
        <taxon>Morchella</taxon>
    </lineage>
</organism>
<dbReference type="SUPFAM" id="SSF56219">
    <property type="entry name" value="DNase I-like"/>
    <property type="match status" value="1"/>
</dbReference>
<keyword evidence="2" id="KW-1185">Reference proteome</keyword>
<evidence type="ECO:0008006" key="3">
    <source>
        <dbReference type="Google" id="ProtNLM"/>
    </source>
</evidence>
<reference evidence="1 2" key="1">
    <citation type="journal article" date="2018" name="Nat. Ecol. Evol.">
        <title>Pezizomycetes genomes reveal the molecular basis of ectomycorrhizal truffle lifestyle.</title>
        <authorList>
            <person name="Murat C."/>
            <person name="Payen T."/>
            <person name="Noel B."/>
            <person name="Kuo A."/>
            <person name="Morin E."/>
            <person name="Chen J."/>
            <person name="Kohler A."/>
            <person name="Krizsan K."/>
            <person name="Balestrini R."/>
            <person name="Da Silva C."/>
            <person name="Montanini B."/>
            <person name="Hainaut M."/>
            <person name="Levati E."/>
            <person name="Barry K.W."/>
            <person name="Belfiori B."/>
            <person name="Cichocki N."/>
            <person name="Clum A."/>
            <person name="Dockter R.B."/>
            <person name="Fauchery L."/>
            <person name="Guy J."/>
            <person name="Iotti M."/>
            <person name="Le Tacon F."/>
            <person name="Lindquist E.A."/>
            <person name="Lipzen A."/>
            <person name="Malagnac F."/>
            <person name="Mello A."/>
            <person name="Molinier V."/>
            <person name="Miyauchi S."/>
            <person name="Poulain J."/>
            <person name="Riccioni C."/>
            <person name="Rubini A."/>
            <person name="Sitrit Y."/>
            <person name="Splivallo R."/>
            <person name="Traeger S."/>
            <person name="Wang M."/>
            <person name="Zifcakova L."/>
            <person name="Wipf D."/>
            <person name="Zambonelli A."/>
            <person name="Paolocci F."/>
            <person name="Nowrousian M."/>
            <person name="Ottonello S."/>
            <person name="Baldrian P."/>
            <person name="Spatafora J.W."/>
            <person name="Henrissat B."/>
            <person name="Nagy L.G."/>
            <person name="Aury J.M."/>
            <person name="Wincker P."/>
            <person name="Grigoriev I.V."/>
            <person name="Bonfante P."/>
            <person name="Martin F.M."/>
        </authorList>
    </citation>
    <scope>NUCLEOTIDE SEQUENCE [LARGE SCALE GENOMIC DNA]</scope>
    <source>
        <strain evidence="1 2">CCBAS932</strain>
    </source>
</reference>
<evidence type="ECO:0000313" key="1">
    <source>
        <dbReference type="EMBL" id="RPB06330.1"/>
    </source>
</evidence>
<feature type="non-terminal residue" evidence="1">
    <location>
        <position position="194"/>
    </location>
</feature>
<proteinExistence type="predicted"/>
<protein>
    <recommendedName>
        <fullName evidence="3">Endonuclease/exonuclease/phosphatase domain-containing protein</fullName>
    </recommendedName>
</protein>
<dbReference type="EMBL" id="ML119443">
    <property type="protein sequence ID" value="RPB06330.1"/>
    <property type="molecule type" value="Genomic_DNA"/>
</dbReference>
<dbReference type="Proteomes" id="UP000277580">
    <property type="component" value="Unassembled WGS sequence"/>
</dbReference>
<dbReference type="Gene3D" id="3.60.10.10">
    <property type="entry name" value="Endonuclease/exonuclease/phosphatase"/>
    <property type="match status" value="1"/>
</dbReference>
<sequence length="194" mass="21308">MVSVRSARRGESSKSLQLPKVASDGYISAPSAEEVSEPTPQSLYPSRLVTNATLIHTDPHRTINRREESLSSPYFSTAAGNGYSLLNIPGRITRISPNPVQRHVVIDLAFANPPALNLFHSWSNRLPNAGSDHTPIKLRFTLAPSMTSLPTHTPDWKKAPWPAIQESLRKTSLPPISYPIDHWFGSALAAITEP</sequence>
<dbReference type="InterPro" id="IPR036691">
    <property type="entry name" value="Endo/exonu/phosph_ase_sf"/>
</dbReference>
<dbReference type="AlphaFoldDB" id="A0A3N4K6Z9"/>
<evidence type="ECO:0000313" key="2">
    <source>
        <dbReference type="Proteomes" id="UP000277580"/>
    </source>
</evidence>
<dbReference type="InParanoid" id="A0A3N4K6Z9"/>
<gene>
    <name evidence="1" type="ORF">P167DRAFT_580691</name>
</gene>
<accession>A0A3N4K6Z9</accession>